<sequence>MNSRKIKKNIKKTIDNTQEYIGEGIAFTVNMVLSDPTGISGTVAKTVYGKSIQALADKIDPCQLTEWEKKRVENCMVSSIERIAERINNGDELRKDDFFKEKPNGKTDAEEVFESIVVASQRESQEMKQIFYGNMLANIGFVDYLDADEFNFLLKVFEKLTYRQCLILAVFYMNYIQKVNNIATVFKGYNPIQGENIKSKQWIFYQEILDLYQKSLLFDGKILFNITQLIPSDIYTYGLGEQIVLLAGLDKIIENKNLTTKHLEDFKTILEIVADNKYANIFIKNNSIFIEDKRSFK</sequence>
<accession>A0AAV3FDR7</accession>
<organism evidence="1 2">
    <name type="scientific">Clostridium perfringens F262</name>
    <dbReference type="NCBI Taxonomy" id="883064"/>
    <lineage>
        <taxon>Bacteria</taxon>
        <taxon>Bacillati</taxon>
        <taxon>Bacillota</taxon>
        <taxon>Clostridia</taxon>
        <taxon>Eubacteriales</taxon>
        <taxon>Clostridiaceae</taxon>
        <taxon>Clostridium</taxon>
    </lineage>
</organism>
<gene>
    <name evidence="1" type="ORF">HA1_07172</name>
</gene>
<protein>
    <submittedName>
        <fullName evidence="1">Uncharacterized protein</fullName>
    </submittedName>
</protein>
<dbReference type="EMBL" id="AFES01000020">
    <property type="protein sequence ID" value="EIA17275.1"/>
    <property type="molecule type" value="Genomic_DNA"/>
</dbReference>
<evidence type="ECO:0000313" key="2">
    <source>
        <dbReference type="Proteomes" id="UP000005358"/>
    </source>
</evidence>
<reference evidence="1 2" key="1">
    <citation type="journal article" date="2012" name="PLoS ONE">
        <title>Genome Sequencing and Analysis of a Type A Clostridium perfringens Isolate from a Case of Bovine Clostridial Abomasitis.</title>
        <authorList>
            <person name="Nowell V.J."/>
            <person name="Kropinski A.M."/>
            <person name="Songer J.G."/>
            <person name="Macinnes J.I."/>
            <person name="Parreira V.R."/>
            <person name="Prescott J.F."/>
        </authorList>
    </citation>
    <scope>NUCLEOTIDE SEQUENCE [LARGE SCALE GENOMIC DNA]</scope>
    <source>
        <strain evidence="1 2">F262</strain>
    </source>
</reference>
<name>A0AAV3FDR7_CLOPF</name>
<dbReference type="AlphaFoldDB" id="A0AAV3FDR7"/>
<dbReference type="RefSeq" id="WP_003481217.1">
    <property type="nucleotide sequence ID" value="NZ_CM001477.1"/>
</dbReference>
<dbReference type="Proteomes" id="UP000005358">
    <property type="component" value="Chromosome"/>
</dbReference>
<comment type="caution">
    <text evidence="1">The sequence shown here is derived from an EMBL/GenBank/DDBJ whole genome shotgun (WGS) entry which is preliminary data.</text>
</comment>
<proteinExistence type="predicted"/>
<evidence type="ECO:0000313" key="1">
    <source>
        <dbReference type="EMBL" id="EIA17275.1"/>
    </source>
</evidence>